<feature type="coiled-coil region" evidence="8">
    <location>
        <begin position="366"/>
        <end position="429"/>
    </location>
</feature>
<evidence type="ECO:0000313" key="11">
    <source>
        <dbReference type="Proteomes" id="UP000051861"/>
    </source>
</evidence>
<dbReference type="PANTHER" id="PTHR30026:SF20">
    <property type="entry name" value="OUTER MEMBRANE PROTEIN TOLC"/>
    <property type="match status" value="1"/>
</dbReference>
<dbReference type="SUPFAM" id="SSF56954">
    <property type="entry name" value="Outer membrane efflux proteins (OEP)"/>
    <property type="match status" value="1"/>
</dbReference>
<comment type="caution">
    <text evidence="10">The sequence shown here is derived from an EMBL/GenBank/DDBJ whole genome shotgun (WGS) entry which is preliminary data.</text>
</comment>
<keyword evidence="3" id="KW-0813">Transport</keyword>
<evidence type="ECO:0000256" key="2">
    <source>
        <dbReference type="ARBA" id="ARBA00007613"/>
    </source>
</evidence>
<keyword evidence="4" id="KW-1134">Transmembrane beta strand</keyword>
<evidence type="ECO:0008006" key="12">
    <source>
        <dbReference type="Google" id="ProtNLM"/>
    </source>
</evidence>
<evidence type="ECO:0000256" key="7">
    <source>
        <dbReference type="ARBA" id="ARBA00023237"/>
    </source>
</evidence>
<comment type="similarity">
    <text evidence="2">Belongs to the outer membrane factor (OMF) (TC 1.B.17) family.</text>
</comment>
<keyword evidence="8" id="KW-0175">Coiled coil</keyword>
<evidence type="ECO:0000256" key="6">
    <source>
        <dbReference type="ARBA" id="ARBA00023136"/>
    </source>
</evidence>
<dbReference type="EMBL" id="LIZX01000194">
    <property type="protein sequence ID" value="KPJ64196.1"/>
    <property type="molecule type" value="Genomic_DNA"/>
</dbReference>
<sequence length="445" mass="50296">MKRSIFLLLVIMFFCANFAFAQGEASSPKIYSLDGCIQLAEKNNAALIAAKQTYNAAKRDVWTGWGKLIPSLDTRLGYSHSETWSPGGAYWNPITESIEVVPPGAVANKYYSASLSGGQSWSLGGYDYYNINEKNASKNSAKSSYQLTRHELVLSVKQTYFDVLKAKMLLEIQKEALKRANEQLKIAETRYELGAASYSDVLKAKVQYGDVELGLISAENTVKLAKATLNSWMGQDVNVPIDVEENLTVPEFDYSYENALEEAMKKSPNVKKAQFDLRSAKAQLGMARSTFFPYLNFYGSYSWDNPDLNEIKYIRRRDYNWTLSAYISFNIFDNFTKNYSLSYAKANRKSAQENFHQKKRDVALELKQAFLNVQEAKQKIDLTKKKVESAEEDLDLVQEKYNLGAASILELLDAEVSFKQAEADQVEALYDYNLAIAQFEKAIGK</sequence>
<comment type="subcellular location">
    <subcellularLocation>
        <location evidence="1">Cell outer membrane</location>
    </subcellularLocation>
</comment>
<dbReference type="InterPro" id="IPR003423">
    <property type="entry name" value="OMP_efflux"/>
</dbReference>
<feature type="signal peptide" evidence="9">
    <location>
        <begin position="1"/>
        <end position="21"/>
    </location>
</feature>
<feature type="coiled-coil region" evidence="8">
    <location>
        <begin position="163"/>
        <end position="190"/>
    </location>
</feature>
<evidence type="ECO:0000256" key="8">
    <source>
        <dbReference type="SAM" id="Coils"/>
    </source>
</evidence>
<dbReference type="Proteomes" id="UP000051861">
    <property type="component" value="Unassembled WGS sequence"/>
</dbReference>
<dbReference type="PATRIC" id="fig|1703775.3.peg.1826"/>
<proteinExistence type="inferred from homology"/>
<feature type="chain" id="PRO_5006640167" description="Transporter" evidence="9">
    <location>
        <begin position="22"/>
        <end position="445"/>
    </location>
</feature>
<dbReference type="PANTHER" id="PTHR30026">
    <property type="entry name" value="OUTER MEMBRANE PROTEIN TOLC"/>
    <property type="match status" value="1"/>
</dbReference>
<evidence type="ECO:0000256" key="5">
    <source>
        <dbReference type="ARBA" id="ARBA00022692"/>
    </source>
</evidence>
<keyword evidence="9" id="KW-0732">Signal</keyword>
<keyword evidence="5" id="KW-0812">Transmembrane</keyword>
<dbReference type="GO" id="GO:0015562">
    <property type="term" value="F:efflux transmembrane transporter activity"/>
    <property type="evidence" value="ECO:0007669"/>
    <property type="project" value="InterPro"/>
</dbReference>
<dbReference type="GO" id="GO:1990281">
    <property type="term" value="C:efflux pump complex"/>
    <property type="evidence" value="ECO:0007669"/>
    <property type="project" value="TreeGrafter"/>
</dbReference>
<keyword evidence="6" id="KW-0472">Membrane</keyword>
<keyword evidence="7" id="KW-0998">Cell outer membrane</keyword>
<dbReference type="InterPro" id="IPR051906">
    <property type="entry name" value="TolC-like"/>
</dbReference>
<organism evidence="10 11">
    <name type="scientific">candidate division WOR-1 bacterium DG_54_3</name>
    <dbReference type="NCBI Taxonomy" id="1703775"/>
    <lineage>
        <taxon>Bacteria</taxon>
        <taxon>Bacillati</taxon>
        <taxon>Saganbacteria</taxon>
    </lineage>
</organism>
<name>A0A0S7XPA9_UNCSA</name>
<gene>
    <name evidence="10" type="ORF">AMJ44_13220</name>
</gene>
<dbReference type="AlphaFoldDB" id="A0A0S7XPA9"/>
<evidence type="ECO:0000313" key="10">
    <source>
        <dbReference type="EMBL" id="KPJ64196.1"/>
    </source>
</evidence>
<evidence type="ECO:0000256" key="9">
    <source>
        <dbReference type="SAM" id="SignalP"/>
    </source>
</evidence>
<protein>
    <recommendedName>
        <fullName evidence="12">Transporter</fullName>
    </recommendedName>
</protein>
<evidence type="ECO:0000256" key="3">
    <source>
        <dbReference type="ARBA" id="ARBA00022448"/>
    </source>
</evidence>
<reference evidence="10 11" key="1">
    <citation type="journal article" date="2015" name="Microbiome">
        <title>Genomic resolution of linkages in carbon, nitrogen, and sulfur cycling among widespread estuary sediment bacteria.</title>
        <authorList>
            <person name="Baker B.J."/>
            <person name="Lazar C.S."/>
            <person name="Teske A.P."/>
            <person name="Dick G.J."/>
        </authorList>
    </citation>
    <scope>NUCLEOTIDE SEQUENCE [LARGE SCALE GENOMIC DNA]</scope>
    <source>
        <strain evidence="10">DG_54_3</strain>
    </source>
</reference>
<evidence type="ECO:0000256" key="1">
    <source>
        <dbReference type="ARBA" id="ARBA00004442"/>
    </source>
</evidence>
<dbReference type="Gene3D" id="1.20.1600.10">
    <property type="entry name" value="Outer membrane efflux proteins (OEP)"/>
    <property type="match status" value="1"/>
</dbReference>
<dbReference type="Pfam" id="PF02321">
    <property type="entry name" value="OEP"/>
    <property type="match status" value="2"/>
</dbReference>
<evidence type="ECO:0000256" key="4">
    <source>
        <dbReference type="ARBA" id="ARBA00022452"/>
    </source>
</evidence>
<dbReference type="GO" id="GO:0009279">
    <property type="term" value="C:cell outer membrane"/>
    <property type="evidence" value="ECO:0007669"/>
    <property type="project" value="UniProtKB-SubCell"/>
</dbReference>
<accession>A0A0S7XPA9</accession>
<dbReference type="GO" id="GO:0015288">
    <property type="term" value="F:porin activity"/>
    <property type="evidence" value="ECO:0007669"/>
    <property type="project" value="TreeGrafter"/>
</dbReference>